<dbReference type="AlphaFoldDB" id="A0AAD9PUP3"/>
<name>A0AAD9PUP3_ACRCE</name>
<reference evidence="1" key="1">
    <citation type="journal article" date="2023" name="G3 (Bethesda)">
        <title>Whole genome assembly and annotation of the endangered Caribbean coral Acropora cervicornis.</title>
        <authorList>
            <person name="Selwyn J.D."/>
            <person name="Vollmer S.V."/>
        </authorList>
    </citation>
    <scope>NUCLEOTIDE SEQUENCE</scope>
    <source>
        <strain evidence="1">K2</strain>
    </source>
</reference>
<evidence type="ECO:0000313" key="2">
    <source>
        <dbReference type="Proteomes" id="UP001249851"/>
    </source>
</evidence>
<proteinExistence type="predicted"/>
<reference evidence="1" key="2">
    <citation type="journal article" date="2023" name="Science">
        <title>Genomic signatures of disease resistance in endangered staghorn corals.</title>
        <authorList>
            <person name="Vollmer S.V."/>
            <person name="Selwyn J.D."/>
            <person name="Despard B.A."/>
            <person name="Roesel C.L."/>
        </authorList>
    </citation>
    <scope>NUCLEOTIDE SEQUENCE</scope>
    <source>
        <strain evidence="1">K2</strain>
    </source>
</reference>
<keyword evidence="2" id="KW-1185">Reference proteome</keyword>
<evidence type="ECO:0000313" key="1">
    <source>
        <dbReference type="EMBL" id="KAK2549405.1"/>
    </source>
</evidence>
<sequence length="284" mass="31594">MEKAKQWCIWTRVSSLVYTEVTVLSTLLSAGTVDSLIGKLRSISKLNALGRSSDWDDRFGFGNPASHLLVKQYLKSVQTEQAQATVSSKQATPVFFDKLKKKVFHLRSLLLSKSISPSERYIYARDLTFFSLGRIKMIDGFKHPYGSSLLFHQRVGKTFRGKLSKAFAVKQTANPAICPVRNLQFFVNLCTAINVDLSAEFLFRPTSKQGGILNAPLLASTVQATLIKYLSSLGINEGESVYCFRAGNSILLRLLGVSKEKVAKHEAPSAENYEHVRCFRCLGS</sequence>
<comment type="caution">
    <text evidence="1">The sequence shown here is derived from an EMBL/GenBank/DDBJ whole genome shotgun (WGS) entry which is preliminary data.</text>
</comment>
<dbReference type="EMBL" id="JARQWQ010000126">
    <property type="protein sequence ID" value="KAK2549405.1"/>
    <property type="molecule type" value="Genomic_DNA"/>
</dbReference>
<organism evidence="1 2">
    <name type="scientific">Acropora cervicornis</name>
    <name type="common">Staghorn coral</name>
    <dbReference type="NCBI Taxonomy" id="6130"/>
    <lineage>
        <taxon>Eukaryota</taxon>
        <taxon>Metazoa</taxon>
        <taxon>Cnidaria</taxon>
        <taxon>Anthozoa</taxon>
        <taxon>Hexacorallia</taxon>
        <taxon>Scleractinia</taxon>
        <taxon>Astrocoeniina</taxon>
        <taxon>Acroporidae</taxon>
        <taxon>Acropora</taxon>
    </lineage>
</organism>
<accession>A0AAD9PUP3</accession>
<gene>
    <name evidence="1" type="ORF">P5673_030076</name>
</gene>
<protein>
    <submittedName>
        <fullName evidence="1">Uncharacterized protein</fullName>
    </submittedName>
</protein>
<dbReference type="Proteomes" id="UP001249851">
    <property type="component" value="Unassembled WGS sequence"/>
</dbReference>